<keyword evidence="1" id="KW-0805">Transcription regulation</keyword>
<dbReference type="PANTHER" id="PTHR40055">
    <property type="entry name" value="TRANSCRIPTIONAL REGULATOR YGIV-RELATED"/>
    <property type="match status" value="1"/>
</dbReference>
<dbReference type="InterPro" id="IPR050908">
    <property type="entry name" value="SmbC-like"/>
</dbReference>
<reference evidence="5" key="2">
    <citation type="submission" date="2019-06" db="EMBL/GenBank/DDBJ databases">
        <title>Co-occurence of chitin degradation, pigmentation and bioactivity in marine Pseudoalteromonas.</title>
        <authorList>
            <person name="Sonnenschein E.C."/>
            <person name="Bech P.K."/>
        </authorList>
    </citation>
    <scope>NUCLEOTIDE SEQUENCE [LARGE SCALE GENOMIC DNA]</scope>
    <source>
        <strain evidence="5">S2897</strain>
    </source>
</reference>
<evidence type="ECO:0000256" key="2">
    <source>
        <dbReference type="ARBA" id="ARBA00023163"/>
    </source>
</evidence>
<comment type="caution">
    <text evidence="4">The sequence shown here is derived from an EMBL/GenBank/DDBJ whole genome shotgun (WGS) entry which is preliminary data.</text>
</comment>
<gene>
    <name evidence="4" type="ORF">CWC05_02785</name>
</gene>
<sequence length="80" mass="9533">MDREYKKRIERVIQYIETHLTDKISLADVAKVSHFSPYHFHRIFTGVIGETVNDYIARRRLERAANLLIFKDQLTENELV</sequence>
<dbReference type="PANTHER" id="PTHR40055:SF1">
    <property type="entry name" value="TRANSCRIPTIONAL REGULATOR YGIV-RELATED"/>
    <property type="match status" value="1"/>
</dbReference>
<proteinExistence type="predicted"/>
<dbReference type="Pfam" id="PF00165">
    <property type="entry name" value="HTH_AraC"/>
    <property type="match status" value="1"/>
</dbReference>
<dbReference type="SUPFAM" id="SSF46689">
    <property type="entry name" value="Homeodomain-like"/>
    <property type="match status" value="1"/>
</dbReference>
<evidence type="ECO:0000259" key="3">
    <source>
        <dbReference type="PROSITE" id="PS01124"/>
    </source>
</evidence>
<dbReference type="STRING" id="151081.TW72_09320"/>
<feature type="domain" description="HTH araC/xylS-type" evidence="3">
    <location>
        <begin position="10"/>
        <end position="80"/>
    </location>
</feature>
<dbReference type="Gene3D" id="1.10.10.60">
    <property type="entry name" value="Homeodomain-like"/>
    <property type="match status" value="1"/>
</dbReference>
<evidence type="ECO:0000313" key="5">
    <source>
        <dbReference type="Proteomes" id="UP000305874"/>
    </source>
</evidence>
<dbReference type="GO" id="GO:0003700">
    <property type="term" value="F:DNA-binding transcription factor activity"/>
    <property type="evidence" value="ECO:0007669"/>
    <property type="project" value="InterPro"/>
</dbReference>
<name>A0A5S3Z9X6_9GAMM</name>
<evidence type="ECO:0000313" key="4">
    <source>
        <dbReference type="EMBL" id="TMP88377.1"/>
    </source>
</evidence>
<dbReference type="EMBL" id="PNCG01000002">
    <property type="protein sequence ID" value="TMP88377.1"/>
    <property type="molecule type" value="Genomic_DNA"/>
</dbReference>
<accession>A0A5S3Z9X6</accession>
<dbReference type="PROSITE" id="PS01124">
    <property type="entry name" value="HTH_ARAC_FAMILY_2"/>
    <property type="match status" value="1"/>
</dbReference>
<dbReference type="Proteomes" id="UP000305874">
    <property type="component" value="Unassembled WGS sequence"/>
</dbReference>
<organism evidence="4 5">
    <name type="scientific">Pseudoalteromonas ruthenica</name>
    <dbReference type="NCBI Taxonomy" id="151081"/>
    <lineage>
        <taxon>Bacteria</taxon>
        <taxon>Pseudomonadati</taxon>
        <taxon>Pseudomonadota</taxon>
        <taxon>Gammaproteobacteria</taxon>
        <taxon>Alteromonadales</taxon>
        <taxon>Pseudoalteromonadaceae</taxon>
        <taxon>Pseudoalteromonas</taxon>
    </lineage>
</organism>
<dbReference type="InterPro" id="IPR018060">
    <property type="entry name" value="HTH_AraC"/>
</dbReference>
<protein>
    <recommendedName>
        <fullName evidence="3">HTH araC/xylS-type domain-containing protein</fullName>
    </recommendedName>
</protein>
<dbReference type="InterPro" id="IPR009057">
    <property type="entry name" value="Homeodomain-like_sf"/>
</dbReference>
<dbReference type="RefSeq" id="WP_138547296.1">
    <property type="nucleotide sequence ID" value="NZ_PNCG01000002.1"/>
</dbReference>
<evidence type="ECO:0000256" key="1">
    <source>
        <dbReference type="ARBA" id="ARBA00023015"/>
    </source>
</evidence>
<dbReference type="AlphaFoldDB" id="A0A5S3Z9X6"/>
<dbReference type="GO" id="GO:0043565">
    <property type="term" value="F:sequence-specific DNA binding"/>
    <property type="evidence" value="ECO:0007669"/>
    <property type="project" value="InterPro"/>
</dbReference>
<reference evidence="4 5" key="1">
    <citation type="submission" date="2017-12" db="EMBL/GenBank/DDBJ databases">
        <authorList>
            <person name="Paulsen S."/>
            <person name="Gram L.K."/>
        </authorList>
    </citation>
    <scope>NUCLEOTIDE SEQUENCE [LARGE SCALE GENOMIC DNA]</scope>
    <source>
        <strain evidence="4 5">S2897</strain>
    </source>
</reference>
<keyword evidence="2" id="KW-0804">Transcription</keyword>